<keyword evidence="2 3" id="KW-0040">ANK repeat</keyword>
<dbReference type="PROSITE" id="PS50088">
    <property type="entry name" value="ANK_REPEAT"/>
    <property type="match status" value="1"/>
</dbReference>
<dbReference type="PANTHER" id="PTHR24180:SF45">
    <property type="entry name" value="POLY [ADP-RIBOSE] POLYMERASE TANKYRASE"/>
    <property type="match status" value="1"/>
</dbReference>
<dbReference type="OrthoDB" id="10261027at2759"/>
<evidence type="ECO:0000313" key="5">
    <source>
        <dbReference type="Proteomes" id="UP000076858"/>
    </source>
</evidence>
<dbReference type="PANTHER" id="PTHR24180">
    <property type="entry name" value="CYCLIN-DEPENDENT KINASE INHIBITOR 2C-RELATED"/>
    <property type="match status" value="1"/>
</dbReference>
<gene>
    <name evidence="4" type="ORF">APZ42_006341</name>
</gene>
<dbReference type="InterPro" id="IPR002110">
    <property type="entry name" value="Ankyrin_rpt"/>
</dbReference>
<evidence type="ECO:0000256" key="1">
    <source>
        <dbReference type="ARBA" id="ARBA00022737"/>
    </source>
</evidence>
<name>A0A164FYI0_9CRUS</name>
<feature type="repeat" description="ANK" evidence="3">
    <location>
        <begin position="15"/>
        <end position="51"/>
    </location>
</feature>
<dbReference type="EMBL" id="LRGB01017596">
    <property type="protein sequence ID" value="KZR98305.1"/>
    <property type="molecule type" value="Genomic_DNA"/>
</dbReference>
<organism evidence="4 5">
    <name type="scientific">Daphnia magna</name>
    <dbReference type="NCBI Taxonomy" id="35525"/>
    <lineage>
        <taxon>Eukaryota</taxon>
        <taxon>Metazoa</taxon>
        <taxon>Ecdysozoa</taxon>
        <taxon>Arthropoda</taxon>
        <taxon>Crustacea</taxon>
        <taxon>Branchiopoda</taxon>
        <taxon>Diplostraca</taxon>
        <taxon>Cladocera</taxon>
        <taxon>Anomopoda</taxon>
        <taxon>Daphniidae</taxon>
        <taxon>Daphnia</taxon>
    </lineage>
</organism>
<reference evidence="4 5" key="1">
    <citation type="submission" date="2016-03" db="EMBL/GenBank/DDBJ databases">
        <title>EvidentialGene: Evidence-directed Construction of Genes on Genomes.</title>
        <authorList>
            <person name="Gilbert D.G."/>
            <person name="Choi J.-H."/>
            <person name="Mockaitis K."/>
            <person name="Colbourne J."/>
            <person name="Pfrender M."/>
        </authorList>
    </citation>
    <scope>NUCLEOTIDE SEQUENCE [LARGE SCALE GENOMIC DNA]</scope>
    <source>
        <strain evidence="4 5">Xinb3</strain>
        <tissue evidence="4">Complete organism</tissue>
    </source>
</reference>
<dbReference type="Gene3D" id="1.25.40.20">
    <property type="entry name" value="Ankyrin repeat-containing domain"/>
    <property type="match status" value="1"/>
</dbReference>
<dbReference type="PROSITE" id="PS50297">
    <property type="entry name" value="ANK_REP_REGION"/>
    <property type="match status" value="1"/>
</dbReference>
<evidence type="ECO:0000256" key="3">
    <source>
        <dbReference type="PROSITE-ProRule" id="PRU00023"/>
    </source>
</evidence>
<feature type="non-terminal residue" evidence="4">
    <location>
        <position position="1"/>
    </location>
</feature>
<keyword evidence="5" id="KW-1185">Reference proteome</keyword>
<accession>A0A164FYI0</accession>
<dbReference type="Proteomes" id="UP000076858">
    <property type="component" value="Unassembled WGS sequence"/>
</dbReference>
<keyword evidence="1" id="KW-0677">Repeat</keyword>
<sequence length="116" mass="13007">LLIQLGIDVNAKDNDGRNALHYLCQFQSNSNLLDAIQLLIQLGIDVNAKDKLGQNALHYLCWKNSNSNLIDAIRLFIQLRIPVVFGGHDARSILRDNFGIKNKDEILKLLDEAALV</sequence>
<dbReference type="InterPro" id="IPR036770">
    <property type="entry name" value="Ankyrin_rpt-contain_sf"/>
</dbReference>
<protein>
    <submittedName>
        <fullName evidence="4">Uncharacterized protein</fullName>
    </submittedName>
</protein>
<comment type="caution">
    <text evidence="4">The sequence shown here is derived from an EMBL/GenBank/DDBJ whole genome shotgun (WGS) entry which is preliminary data.</text>
</comment>
<dbReference type="Pfam" id="PF12796">
    <property type="entry name" value="Ank_2"/>
    <property type="match status" value="1"/>
</dbReference>
<dbReference type="AlphaFoldDB" id="A0A164FYI0"/>
<evidence type="ECO:0000313" key="4">
    <source>
        <dbReference type="EMBL" id="KZR98305.1"/>
    </source>
</evidence>
<evidence type="ECO:0000256" key="2">
    <source>
        <dbReference type="ARBA" id="ARBA00023043"/>
    </source>
</evidence>
<proteinExistence type="predicted"/>
<dbReference type="InterPro" id="IPR051637">
    <property type="entry name" value="Ank_repeat_dom-contain_49"/>
</dbReference>
<dbReference type="SMART" id="SM00248">
    <property type="entry name" value="ANK"/>
    <property type="match status" value="2"/>
</dbReference>
<dbReference type="SUPFAM" id="SSF48403">
    <property type="entry name" value="Ankyrin repeat"/>
    <property type="match status" value="1"/>
</dbReference>